<sequence>MLFNLSESCQIILWKTWYLRCLRYKLVIFV</sequence>
<dbReference type="AlphaFoldDB" id="A0A2P2NRR6"/>
<evidence type="ECO:0000313" key="1">
    <source>
        <dbReference type="EMBL" id="MBX45186.1"/>
    </source>
</evidence>
<proteinExistence type="predicted"/>
<accession>A0A2P2NRR6</accession>
<protein>
    <submittedName>
        <fullName evidence="1">Uncharacterized protein</fullName>
    </submittedName>
</protein>
<reference evidence="1" key="1">
    <citation type="submission" date="2018-02" db="EMBL/GenBank/DDBJ databases">
        <title>Rhizophora mucronata_Transcriptome.</title>
        <authorList>
            <person name="Meera S.P."/>
            <person name="Sreeshan A."/>
            <person name="Augustine A."/>
        </authorList>
    </citation>
    <scope>NUCLEOTIDE SEQUENCE</scope>
    <source>
        <tissue evidence="1">Leaf</tissue>
    </source>
</reference>
<organism evidence="1">
    <name type="scientific">Rhizophora mucronata</name>
    <name type="common">Asiatic mangrove</name>
    <dbReference type="NCBI Taxonomy" id="61149"/>
    <lineage>
        <taxon>Eukaryota</taxon>
        <taxon>Viridiplantae</taxon>
        <taxon>Streptophyta</taxon>
        <taxon>Embryophyta</taxon>
        <taxon>Tracheophyta</taxon>
        <taxon>Spermatophyta</taxon>
        <taxon>Magnoliopsida</taxon>
        <taxon>eudicotyledons</taxon>
        <taxon>Gunneridae</taxon>
        <taxon>Pentapetalae</taxon>
        <taxon>rosids</taxon>
        <taxon>fabids</taxon>
        <taxon>Malpighiales</taxon>
        <taxon>Rhizophoraceae</taxon>
        <taxon>Rhizophora</taxon>
    </lineage>
</organism>
<dbReference type="EMBL" id="GGEC01064702">
    <property type="protein sequence ID" value="MBX45186.1"/>
    <property type="molecule type" value="Transcribed_RNA"/>
</dbReference>
<name>A0A2P2NRR6_RHIMU</name>